<feature type="transmembrane region" description="Helical" evidence="9">
    <location>
        <begin position="207"/>
        <end position="235"/>
    </location>
</feature>
<feature type="compositionally biased region" description="Low complexity" evidence="8">
    <location>
        <begin position="912"/>
        <end position="922"/>
    </location>
</feature>
<dbReference type="InterPro" id="IPR013057">
    <property type="entry name" value="AA_transpt_TM"/>
</dbReference>
<dbReference type="GO" id="GO:0015179">
    <property type="term" value="F:L-amino acid transmembrane transporter activity"/>
    <property type="evidence" value="ECO:0007669"/>
    <property type="project" value="TreeGrafter"/>
</dbReference>
<keyword evidence="5" id="KW-0029">Amino-acid transport</keyword>
<feature type="compositionally biased region" description="Polar residues" evidence="8">
    <location>
        <begin position="946"/>
        <end position="958"/>
    </location>
</feature>
<feature type="transmembrane region" description="Helical" evidence="9">
    <location>
        <begin position="280"/>
        <end position="299"/>
    </location>
</feature>
<feature type="region of interest" description="Disordered" evidence="8">
    <location>
        <begin position="542"/>
        <end position="572"/>
    </location>
</feature>
<comment type="similarity">
    <text evidence="2">Belongs to the amino acid/polyamine transporter 2 family.</text>
</comment>
<feature type="compositionally biased region" description="Low complexity" evidence="8">
    <location>
        <begin position="664"/>
        <end position="677"/>
    </location>
</feature>
<evidence type="ECO:0000256" key="6">
    <source>
        <dbReference type="ARBA" id="ARBA00022989"/>
    </source>
</evidence>
<evidence type="ECO:0000313" key="12">
    <source>
        <dbReference type="Proteomes" id="UP001489004"/>
    </source>
</evidence>
<dbReference type="EMBL" id="JALJOR010000005">
    <property type="protein sequence ID" value="KAK9816582.1"/>
    <property type="molecule type" value="Genomic_DNA"/>
</dbReference>
<feature type="region of interest" description="Disordered" evidence="8">
    <location>
        <begin position="628"/>
        <end position="702"/>
    </location>
</feature>
<feature type="transmembrane region" description="Helical" evidence="9">
    <location>
        <begin position="241"/>
        <end position="259"/>
    </location>
</feature>
<evidence type="ECO:0000259" key="10">
    <source>
        <dbReference type="Pfam" id="PF01490"/>
    </source>
</evidence>
<feature type="transmembrane region" description="Helical" evidence="9">
    <location>
        <begin position="329"/>
        <end position="350"/>
    </location>
</feature>
<organism evidence="11 12">
    <name type="scientific">[Myrmecia] bisecta</name>
    <dbReference type="NCBI Taxonomy" id="41462"/>
    <lineage>
        <taxon>Eukaryota</taxon>
        <taxon>Viridiplantae</taxon>
        <taxon>Chlorophyta</taxon>
        <taxon>core chlorophytes</taxon>
        <taxon>Trebouxiophyceae</taxon>
        <taxon>Trebouxiales</taxon>
        <taxon>Trebouxiaceae</taxon>
        <taxon>Myrmecia</taxon>
    </lineage>
</organism>
<evidence type="ECO:0000256" key="9">
    <source>
        <dbReference type="SAM" id="Phobius"/>
    </source>
</evidence>
<name>A0AAW1Q8C6_9CHLO</name>
<feature type="domain" description="Amino acid transporter transmembrane" evidence="10">
    <location>
        <begin position="62"/>
        <end position="419"/>
    </location>
</feature>
<dbReference type="GO" id="GO:0016020">
    <property type="term" value="C:membrane"/>
    <property type="evidence" value="ECO:0007669"/>
    <property type="project" value="UniProtKB-SubCell"/>
</dbReference>
<comment type="caution">
    <text evidence="11">The sequence shown here is derived from an EMBL/GenBank/DDBJ whole genome shotgun (WGS) entry which is preliminary data.</text>
</comment>
<evidence type="ECO:0000313" key="11">
    <source>
        <dbReference type="EMBL" id="KAK9816582.1"/>
    </source>
</evidence>
<accession>A0AAW1Q8C6</accession>
<proteinExistence type="inferred from homology"/>
<evidence type="ECO:0000256" key="7">
    <source>
        <dbReference type="ARBA" id="ARBA00023136"/>
    </source>
</evidence>
<dbReference type="Proteomes" id="UP001489004">
    <property type="component" value="Unassembled WGS sequence"/>
</dbReference>
<keyword evidence="3" id="KW-0813">Transport</keyword>
<feature type="region of interest" description="Disordered" evidence="8">
    <location>
        <begin position="1"/>
        <end position="57"/>
    </location>
</feature>
<reference evidence="11 12" key="1">
    <citation type="journal article" date="2024" name="Nat. Commun.">
        <title>Phylogenomics reveals the evolutionary origins of lichenization in chlorophyte algae.</title>
        <authorList>
            <person name="Puginier C."/>
            <person name="Libourel C."/>
            <person name="Otte J."/>
            <person name="Skaloud P."/>
            <person name="Haon M."/>
            <person name="Grisel S."/>
            <person name="Petersen M."/>
            <person name="Berrin J.G."/>
            <person name="Delaux P.M."/>
            <person name="Dal Grande F."/>
            <person name="Keller J."/>
        </authorList>
    </citation>
    <scope>NUCLEOTIDE SEQUENCE [LARGE SCALE GENOMIC DNA]</scope>
    <source>
        <strain evidence="11 12">SAG 2043</strain>
    </source>
</reference>
<feature type="transmembrane region" description="Helical" evidence="9">
    <location>
        <begin position="90"/>
        <end position="111"/>
    </location>
</feature>
<keyword evidence="4 9" id="KW-0812">Transmembrane</keyword>
<feature type="transmembrane region" description="Helical" evidence="9">
    <location>
        <begin position="362"/>
        <end position="382"/>
    </location>
</feature>
<comment type="subcellular location">
    <subcellularLocation>
        <location evidence="1">Membrane</location>
        <topology evidence="1">Multi-pass membrane protein</topology>
    </subcellularLocation>
</comment>
<sequence>MRGKSPSMDLSPSTVVLVKPASRPNSAGGTPRGTPRASPKAGSFPKPSSPTVAGPRGSATESEAVFNMVNAILGAGLLGFPFVYRSCGLLLATLMVLLCLVASQLSMRLLLLASQLSGLKTYEDMARAAFGNSASQAVVTCVFLLNMGNLTSYVNILADVLSSVSAIIPAAAEPSRNVLMAGVTLFGALPVALLVRSQTVLSLVSQASVAMVLVFAGVLALLALAPLPAAGALLYWRWEGVLVAFPVVAYGFTAHQFLFDIFASLRAPTTKRMTGVVQKAMFACTVVYLIVGVCGYATFRQRTAGDILRNFGARQTRGWRGAYERLLKLGYGLSILGTVPLVVMPFHAMFDLLGSSPGSKNPVYEHMITTLVLVSALALALLVPNVTFIFGLSGSTAATLLSYVGPAAIFLRTCNMKGTRVHDEDEALLPLAGVLLWSSTRRKAWLLLLFGVFVGVMCTRATLTAVKQEAEIVALAQQLVAQEAKVAEAVRTEAQAVEVAVALDAAQQAVEHIGQVAGEAAEASDAAQQAAAALTSIHPEAMQQTAGDGDEESGQEHKPPPQPQKQHAAVHNEKAHNEAFALGAMNANLKEMKSSIDMTLDAFEVVTAKLEATITKLRDDKAMADNLEAARQQRSSGSKAGEGEEEQTSDENGREEAIQPGMGEAAAADEAAKVANEQAERDQPPDTQASAKQDGGNGGALAAASAHASDTLAAIKQTQGALALVDEALVLVERAKGRQDQDEPGKRQAAVAMQQAVNATSEAAAKVQSTMALLQKVQVDKTRELVGLVSKLLVGEAAGGAGLDPELEAASASRQRWEGRQEPLQKSKMDVAALQQQLEQMGGPEGSSVNVTAVALSAVELASQALDTALEDVEVTVEQNPEVAEQASEIARELNLMSKPDEAPEEPKADASSDAADSVAGAEPASVHKLDAAVQSDEVVSDEPQEQTSAIDDTSNKT</sequence>
<keyword evidence="12" id="KW-1185">Reference proteome</keyword>
<feature type="transmembrane region" description="Helical" evidence="9">
    <location>
        <begin position="444"/>
        <end position="463"/>
    </location>
</feature>
<dbReference type="PANTHER" id="PTHR22950">
    <property type="entry name" value="AMINO ACID TRANSPORTER"/>
    <property type="match status" value="1"/>
</dbReference>
<feature type="transmembrane region" description="Helical" evidence="9">
    <location>
        <begin position="64"/>
        <end position="84"/>
    </location>
</feature>
<keyword evidence="7 9" id="KW-0472">Membrane</keyword>
<feature type="transmembrane region" description="Helical" evidence="9">
    <location>
        <begin position="178"/>
        <end position="195"/>
    </location>
</feature>
<dbReference type="PANTHER" id="PTHR22950:SF458">
    <property type="entry name" value="SODIUM-COUPLED NEUTRAL AMINO ACID TRANSPORTER 11-RELATED"/>
    <property type="match status" value="1"/>
</dbReference>
<evidence type="ECO:0000256" key="3">
    <source>
        <dbReference type="ARBA" id="ARBA00022448"/>
    </source>
</evidence>
<feature type="compositionally biased region" description="Basic and acidic residues" evidence="8">
    <location>
        <begin position="899"/>
        <end position="911"/>
    </location>
</feature>
<feature type="region of interest" description="Disordered" evidence="8">
    <location>
        <begin position="893"/>
        <end position="958"/>
    </location>
</feature>
<dbReference type="AlphaFoldDB" id="A0AAW1Q8C6"/>
<evidence type="ECO:0000256" key="4">
    <source>
        <dbReference type="ARBA" id="ARBA00022692"/>
    </source>
</evidence>
<evidence type="ECO:0000256" key="5">
    <source>
        <dbReference type="ARBA" id="ARBA00022970"/>
    </source>
</evidence>
<evidence type="ECO:0000256" key="2">
    <source>
        <dbReference type="ARBA" id="ARBA00008066"/>
    </source>
</evidence>
<dbReference type="Pfam" id="PF01490">
    <property type="entry name" value="Aa_trans"/>
    <property type="match status" value="1"/>
</dbReference>
<gene>
    <name evidence="11" type="ORF">WJX72_002235</name>
</gene>
<evidence type="ECO:0000256" key="1">
    <source>
        <dbReference type="ARBA" id="ARBA00004141"/>
    </source>
</evidence>
<evidence type="ECO:0000256" key="8">
    <source>
        <dbReference type="SAM" id="MobiDB-lite"/>
    </source>
</evidence>
<protein>
    <recommendedName>
        <fullName evidence="10">Amino acid transporter transmembrane domain-containing protein</fullName>
    </recommendedName>
</protein>
<keyword evidence="6 9" id="KW-1133">Transmembrane helix</keyword>